<dbReference type="AlphaFoldDB" id="A0A2N9EA50"/>
<evidence type="ECO:0000313" key="2">
    <source>
        <dbReference type="EMBL" id="SPC75846.1"/>
    </source>
</evidence>
<sequence>MEEMALSGNEREGNRLPTFNQRRIQSEVRVPGGQEESRSAALQRKDRGKAALAFQRALFPRRSQKEKEDRGTRRRAQALKRGGREQRMSSEGADKAGVIQARVKAHIQLLARRGAAENRITGAEGRCLPKGGGNDILRALVRSRIRFGGSSSRFHTLLSRPG</sequence>
<feature type="region of interest" description="Disordered" evidence="1">
    <location>
        <begin position="1"/>
        <end position="97"/>
    </location>
</feature>
<reference evidence="2" key="1">
    <citation type="submission" date="2018-02" db="EMBL/GenBank/DDBJ databases">
        <authorList>
            <person name="Cohen D.B."/>
            <person name="Kent A.D."/>
        </authorList>
    </citation>
    <scope>NUCLEOTIDE SEQUENCE</scope>
</reference>
<dbReference type="EMBL" id="OIVN01000184">
    <property type="protein sequence ID" value="SPC75846.1"/>
    <property type="molecule type" value="Genomic_DNA"/>
</dbReference>
<evidence type="ECO:0000256" key="1">
    <source>
        <dbReference type="SAM" id="MobiDB-lite"/>
    </source>
</evidence>
<protein>
    <submittedName>
        <fullName evidence="2">Uncharacterized protein</fullName>
    </submittedName>
</protein>
<proteinExistence type="predicted"/>
<feature type="compositionally biased region" description="Basic and acidic residues" evidence="1">
    <location>
        <begin position="35"/>
        <end position="49"/>
    </location>
</feature>
<gene>
    <name evidence="2" type="ORF">FSB_LOCUS3728</name>
</gene>
<name>A0A2N9EA50_FAGSY</name>
<accession>A0A2N9EA50</accession>
<feature type="compositionally biased region" description="Basic and acidic residues" evidence="1">
    <location>
        <begin position="82"/>
        <end position="94"/>
    </location>
</feature>
<organism evidence="2">
    <name type="scientific">Fagus sylvatica</name>
    <name type="common">Beechnut</name>
    <dbReference type="NCBI Taxonomy" id="28930"/>
    <lineage>
        <taxon>Eukaryota</taxon>
        <taxon>Viridiplantae</taxon>
        <taxon>Streptophyta</taxon>
        <taxon>Embryophyta</taxon>
        <taxon>Tracheophyta</taxon>
        <taxon>Spermatophyta</taxon>
        <taxon>Magnoliopsida</taxon>
        <taxon>eudicotyledons</taxon>
        <taxon>Gunneridae</taxon>
        <taxon>Pentapetalae</taxon>
        <taxon>rosids</taxon>
        <taxon>fabids</taxon>
        <taxon>Fagales</taxon>
        <taxon>Fagaceae</taxon>
        <taxon>Fagus</taxon>
    </lineage>
</organism>